<dbReference type="Pfam" id="PF00392">
    <property type="entry name" value="GntR"/>
    <property type="match status" value="1"/>
</dbReference>
<accession>A0A9Q9IH99</accession>
<dbReference type="AlphaFoldDB" id="A0A9Q9IH99"/>
<dbReference type="InterPro" id="IPR036390">
    <property type="entry name" value="WH_DNA-bd_sf"/>
</dbReference>
<proteinExistence type="inferred from homology"/>
<dbReference type="KEGG" id="daur:Daura_42270"/>
<evidence type="ECO:0000256" key="5">
    <source>
        <dbReference type="ARBA" id="ARBA00023163"/>
    </source>
</evidence>
<dbReference type="PROSITE" id="PS50949">
    <property type="entry name" value="HTH_GNTR"/>
    <property type="match status" value="1"/>
</dbReference>
<dbReference type="SUPFAM" id="SSF53383">
    <property type="entry name" value="PLP-dependent transferases"/>
    <property type="match status" value="1"/>
</dbReference>
<evidence type="ECO:0000313" key="8">
    <source>
        <dbReference type="Proteomes" id="UP001058003"/>
    </source>
</evidence>
<dbReference type="SUPFAM" id="SSF46785">
    <property type="entry name" value="Winged helix' DNA-binding domain"/>
    <property type="match status" value="1"/>
</dbReference>
<keyword evidence="5" id="KW-0804">Transcription</keyword>
<dbReference type="Gene3D" id="1.10.10.10">
    <property type="entry name" value="Winged helix-like DNA-binding domain superfamily/Winged helix DNA-binding domain"/>
    <property type="match status" value="1"/>
</dbReference>
<dbReference type="Proteomes" id="UP001058003">
    <property type="component" value="Chromosome"/>
</dbReference>
<feature type="domain" description="HTH gntR-type" evidence="6">
    <location>
        <begin position="11"/>
        <end position="79"/>
    </location>
</feature>
<dbReference type="RefSeq" id="WP_033356640.1">
    <property type="nucleotide sequence ID" value="NZ_CP073767.1"/>
</dbReference>
<evidence type="ECO:0000256" key="1">
    <source>
        <dbReference type="ARBA" id="ARBA00005384"/>
    </source>
</evidence>
<dbReference type="GO" id="GO:0003677">
    <property type="term" value="F:DNA binding"/>
    <property type="evidence" value="ECO:0007669"/>
    <property type="project" value="UniProtKB-KW"/>
</dbReference>
<dbReference type="InterPro" id="IPR015421">
    <property type="entry name" value="PyrdxlP-dep_Trfase_major"/>
</dbReference>
<dbReference type="InterPro" id="IPR004839">
    <property type="entry name" value="Aminotransferase_I/II_large"/>
</dbReference>
<dbReference type="PANTHER" id="PTHR46577">
    <property type="entry name" value="HTH-TYPE TRANSCRIPTIONAL REGULATORY PROTEIN GABR"/>
    <property type="match status" value="1"/>
</dbReference>
<dbReference type="InterPro" id="IPR015424">
    <property type="entry name" value="PyrdxlP-dep_Trfase"/>
</dbReference>
<dbReference type="GO" id="GO:0030170">
    <property type="term" value="F:pyridoxal phosphate binding"/>
    <property type="evidence" value="ECO:0007669"/>
    <property type="project" value="InterPro"/>
</dbReference>
<keyword evidence="2" id="KW-0663">Pyridoxal phosphate</keyword>
<comment type="similarity">
    <text evidence="1">In the C-terminal section; belongs to the class-I pyridoxal-phosphate-dependent aminotransferase family.</text>
</comment>
<dbReference type="InterPro" id="IPR036388">
    <property type="entry name" value="WH-like_DNA-bd_sf"/>
</dbReference>
<evidence type="ECO:0000256" key="4">
    <source>
        <dbReference type="ARBA" id="ARBA00023125"/>
    </source>
</evidence>
<evidence type="ECO:0000256" key="2">
    <source>
        <dbReference type="ARBA" id="ARBA00022898"/>
    </source>
</evidence>
<dbReference type="CDD" id="cd00609">
    <property type="entry name" value="AAT_like"/>
    <property type="match status" value="1"/>
</dbReference>
<dbReference type="OrthoDB" id="594134at2"/>
<evidence type="ECO:0000256" key="3">
    <source>
        <dbReference type="ARBA" id="ARBA00023015"/>
    </source>
</evidence>
<gene>
    <name evidence="7" type="ORF">Daura_42270</name>
</gene>
<dbReference type="InterPro" id="IPR000524">
    <property type="entry name" value="Tscrpt_reg_HTH_GntR"/>
</dbReference>
<dbReference type="GO" id="GO:0008483">
    <property type="term" value="F:transaminase activity"/>
    <property type="evidence" value="ECO:0007669"/>
    <property type="project" value="UniProtKB-KW"/>
</dbReference>
<dbReference type="PANTHER" id="PTHR46577:SF1">
    <property type="entry name" value="HTH-TYPE TRANSCRIPTIONAL REGULATORY PROTEIN GABR"/>
    <property type="match status" value="1"/>
</dbReference>
<dbReference type="Gene3D" id="3.40.640.10">
    <property type="entry name" value="Type I PLP-dependent aspartate aminotransferase-like (Major domain)"/>
    <property type="match status" value="1"/>
</dbReference>
<dbReference type="GO" id="GO:0003700">
    <property type="term" value="F:DNA-binding transcription factor activity"/>
    <property type="evidence" value="ECO:0007669"/>
    <property type="project" value="InterPro"/>
</dbReference>
<keyword evidence="4" id="KW-0238">DNA-binding</keyword>
<keyword evidence="3" id="KW-0805">Transcription regulation</keyword>
<reference evidence="7" key="1">
    <citation type="submission" date="2021-04" db="EMBL/GenBank/DDBJ databases">
        <title>Dactylosporangium aurantiacum NRRL B-8018 full assembly.</title>
        <authorList>
            <person name="Hartkoorn R.C."/>
            <person name="Beaudoing E."/>
            <person name="Hot D."/>
        </authorList>
    </citation>
    <scope>NUCLEOTIDE SEQUENCE</scope>
    <source>
        <strain evidence="7">NRRL B-8018</strain>
    </source>
</reference>
<dbReference type="CDD" id="cd07377">
    <property type="entry name" value="WHTH_GntR"/>
    <property type="match status" value="1"/>
</dbReference>
<keyword evidence="7" id="KW-0808">Transferase</keyword>
<keyword evidence="8" id="KW-1185">Reference proteome</keyword>
<dbReference type="SMART" id="SM00345">
    <property type="entry name" value="HTH_GNTR"/>
    <property type="match status" value="1"/>
</dbReference>
<dbReference type="EMBL" id="CP073767">
    <property type="protein sequence ID" value="UWZ53143.1"/>
    <property type="molecule type" value="Genomic_DNA"/>
</dbReference>
<evidence type="ECO:0000259" key="6">
    <source>
        <dbReference type="PROSITE" id="PS50949"/>
    </source>
</evidence>
<protein>
    <submittedName>
        <fullName evidence="7">PLP-dependent aminotransferase family protein</fullName>
    </submittedName>
</protein>
<evidence type="ECO:0000313" key="7">
    <source>
        <dbReference type="EMBL" id="UWZ53143.1"/>
    </source>
</evidence>
<organism evidence="7 8">
    <name type="scientific">Dactylosporangium aurantiacum</name>
    <dbReference type="NCBI Taxonomy" id="35754"/>
    <lineage>
        <taxon>Bacteria</taxon>
        <taxon>Bacillati</taxon>
        <taxon>Actinomycetota</taxon>
        <taxon>Actinomycetes</taxon>
        <taxon>Micromonosporales</taxon>
        <taxon>Micromonosporaceae</taxon>
        <taxon>Dactylosporangium</taxon>
    </lineage>
</organism>
<keyword evidence="7" id="KW-0032">Aminotransferase</keyword>
<name>A0A9Q9IH99_9ACTN</name>
<dbReference type="Pfam" id="PF00155">
    <property type="entry name" value="Aminotran_1_2"/>
    <property type="match status" value="1"/>
</dbReference>
<sequence length="476" mass="50465">MDLHISLAGRGDRTDRIYRQVRDAILDGRLRAGERVPPSRELARGLAVSRNTVAAAYDRLVGDGFLQGRAGAGTFVAMPAPAAGSRRAPVGALRPSPRWAAVTEALDRVPPVPPARYDLRPGHPDGTLFPLATWRRLLARSLRATADYGDPAGLPALRAAVARSVGLSRSVRASPADVIVTHGAQQGLDLIGRVLVEPGTVVAVEEPGYRPARLAFEALGAHVVPVPVDGSGLVVDALPRAARLVYVTPSHQYPLGVPMTMPRRTALLGWAQRHGAAIVEDDYDSEFRYSDRPLEPLQSLDRAGRVVYVGSFAKTLLPALRLGFLVAPASLRPALLAAKRLVDWHVEPGAQAALAAFIDEGLLRRHVRTVTRVYAHRHDLVTAAARGVLADRFTLVPSSAGLHVTLLAAGHVDVPGVVARLRDAGVAVERLADFFAAAPDTAPGTADGLVVGYGTVTAADLPAALDLLDRASRRTG</sequence>
<dbReference type="InterPro" id="IPR051446">
    <property type="entry name" value="HTH_trans_reg/aminotransferase"/>
</dbReference>